<gene>
    <name evidence="4" type="ORF">GHK86_14425</name>
</gene>
<dbReference type="Gene3D" id="3.40.50.1820">
    <property type="entry name" value="alpha/beta hydrolase"/>
    <property type="match status" value="1"/>
</dbReference>
<accession>A0ABW9QWU3</accession>
<protein>
    <submittedName>
        <fullName evidence="4">Alpha/beta fold hydrolase</fullName>
    </submittedName>
</protein>
<dbReference type="Proteomes" id="UP000437736">
    <property type="component" value="Unassembled WGS sequence"/>
</dbReference>
<feature type="non-terminal residue" evidence="4">
    <location>
        <position position="120"/>
    </location>
</feature>
<dbReference type="PANTHER" id="PTHR43798:SF31">
    <property type="entry name" value="AB HYDROLASE SUPERFAMILY PROTEIN YCLE"/>
    <property type="match status" value="1"/>
</dbReference>
<keyword evidence="1 4" id="KW-0378">Hydrolase</keyword>
<feature type="non-terminal residue" evidence="4">
    <location>
        <position position="1"/>
    </location>
</feature>
<organism evidence="4 5">
    <name type="scientific">Acidiferrimicrobium australe</name>
    <dbReference type="NCBI Taxonomy" id="2664430"/>
    <lineage>
        <taxon>Bacteria</taxon>
        <taxon>Bacillati</taxon>
        <taxon>Actinomycetota</taxon>
        <taxon>Acidimicrobiia</taxon>
        <taxon>Acidimicrobiales</taxon>
        <taxon>Acidimicrobiaceae</taxon>
        <taxon>Acidiferrimicrobium</taxon>
    </lineage>
</organism>
<dbReference type="InterPro" id="IPR000073">
    <property type="entry name" value="AB_hydrolase_1"/>
</dbReference>
<evidence type="ECO:0000313" key="5">
    <source>
        <dbReference type="Proteomes" id="UP000437736"/>
    </source>
</evidence>
<evidence type="ECO:0000313" key="4">
    <source>
        <dbReference type="EMBL" id="MST33909.1"/>
    </source>
</evidence>
<proteinExistence type="predicted"/>
<keyword evidence="5" id="KW-1185">Reference proteome</keyword>
<dbReference type="SUPFAM" id="SSF53474">
    <property type="entry name" value="alpha/beta-Hydrolases"/>
    <property type="match status" value="1"/>
</dbReference>
<evidence type="ECO:0000256" key="1">
    <source>
        <dbReference type="ARBA" id="ARBA00022801"/>
    </source>
</evidence>
<name>A0ABW9QWU3_9ACTN</name>
<evidence type="ECO:0000259" key="3">
    <source>
        <dbReference type="Pfam" id="PF00561"/>
    </source>
</evidence>
<reference evidence="4 5" key="1">
    <citation type="submission" date="2019-11" db="EMBL/GenBank/DDBJ databases">
        <title>Acidiferrimicrobium australis gen. nov., sp. nov., an acidophilic and obligately heterotrophic, member of the Actinobacteria that catalyses dissimilatory oxido- reduction of iron isolated from metal-rich acidic water in Chile.</title>
        <authorList>
            <person name="Gonzalez D."/>
            <person name="Huber K."/>
            <person name="Hedrich S."/>
            <person name="Rojas-Villalobos C."/>
            <person name="Quatrini R."/>
            <person name="Dinamarca M.A."/>
            <person name="Schwarz A."/>
            <person name="Canales C."/>
            <person name="Nancucheo I."/>
        </authorList>
    </citation>
    <scope>NUCLEOTIDE SEQUENCE [LARGE SCALE GENOMIC DNA]</scope>
    <source>
        <strain evidence="4 5">USS-CCA1</strain>
    </source>
</reference>
<dbReference type="Pfam" id="PF00561">
    <property type="entry name" value="Abhydrolase_1"/>
    <property type="match status" value="1"/>
</dbReference>
<dbReference type="PANTHER" id="PTHR43798">
    <property type="entry name" value="MONOACYLGLYCEROL LIPASE"/>
    <property type="match status" value="1"/>
</dbReference>
<feature type="compositionally biased region" description="Gly residues" evidence="2">
    <location>
        <begin position="1"/>
        <end position="23"/>
    </location>
</feature>
<dbReference type="GO" id="GO:0016787">
    <property type="term" value="F:hydrolase activity"/>
    <property type="evidence" value="ECO:0007669"/>
    <property type="project" value="UniProtKB-KW"/>
</dbReference>
<feature type="region of interest" description="Disordered" evidence="2">
    <location>
        <begin position="1"/>
        <end position="27"/>
    </location>
</feature>
<feature type="domain" description="AB hydrolase-1" evidence="3">
    <location>
        <begin position="58"/>
        <end position="119"/>
    </location>
</feature>
<sequence>QLLRGGGGTGGGSGGPGGAGGAGQLELPVWPPGTRHREVTTSDGATLHVAERGRGRSVLLLHGIALSAGVWSEQLRRLPEQGFRVVAPDLRGHGSSGIGREGLALDRVTADIEEVVQQLR</sequence>
<dbReference type="InterPro" id="IPR029058">
    <property type="entry name" value="AB_hydrolase_fold"/>
</dbReference>
<evidence type="ECO:0000256" key="2">
    <source>
        <dbReference type="SAM" id="MobiDB-lite"/>
    </source>
</evidence>
<comment type="caution">
    <text evidence="4">The sequence shown here is derived from an EMBL/GenBank/DDBJ whole genome shotgun (WGS) entry which is preliminary data.</text>
</comment>
<dbReference type="InterPro" id="IPR050266">
    <property type="entry name" value="AB_hydrolase_sf"/>
</dbReference>
<dbReference type="EMBL" id="WJHE01000767">
    <property type="protein sequence ID" value="MST33909.1"/>
    <property type="molecule type" value="Genomic_DNA"/>
</dbReference>